<evidence type="ECO:0000256" key="10">
    <source>
        <dbReference type="ARBA" id="ARBA00030988"/>
    </source>
</evidence>
<dbReference type="PANTHER" id="PTHR30478:SF0">
    <property type="entry name" value="BETA SLIDING CLAMP"/>
    <property type="match status" value="1"/>
</dbReference>
<dbReference type="Gene3D" id="3.70.10.10">
    <property type="match status" value="1"/>
</dbReference>
<evidence type="ECO:0000256" key="8">
    <source>
        <dbReference type="ARBA" id="ARBA00022932"/>
    </source>
</evidence>
<keyword evidence="8" id="KW-0239">DNA-directed DNA polymerase</keyword>
<evidence type="ECO:0000256" key="7">
    <source>
        <dbReference type="ARBA" id="ARBA00022705"/>
    </source>
</evidence>
<keyword evidence="9" id="KW-0238">DNA-binding</keyword>
<evidence type="ECO:0000256" key="2">
    <source>
        <dbReference type="ARBA" id="ARBA00010752"/>
    </source>
</evidence>
<keyword evidence="5" id="KW-0808">Transferase</keyword>
<evidence type="ECO:0000256" key="6">
    <source>
        <dbReference type="ARBA" id="ARBA00022695"/>
    </source>
</evidence>
<dbReference type="RefSeq" id="WP_128209677.1">
    <property type="nucleotide sequence ID" value="NZ_JBHRSO010000024.1"/>
</dbReference>
<dbReference type="EMBL" id="SAUZ01000018">
    <property type="protein sequence ID" value="RWR18825.1"/>
    <property type="molecule type" value="Genomic_DNA"/>
</dbReference>
<name>A0A443JE44_9RHOB</name>
<protein>
    <recommendedName>
        <fullName evidence="3">Beta sliding clamp</fullName>
    </recommendedName>
    <alternativeName>
        <fullName evidence="11">Beta-clamp processivity factor</fullName>
    </alternativeName>
    <alternativeName>
        <fullName evidence="10">DNA polymerase III beta sliding clamp subunit</fullName>
    </alternativeName>
</protein>
<dbReference type="GO" id="GO:0008408">
    <property type="term" value="F:3'-5' exonuclease activity"/>
    <property type="evidence" value="ECO:0007669"/>
    <property type="project" value="InterPro"/>
</dbReference>
<dbReference type="InterPro" id="IPR001001">
    <property type="entry name" value="DNA_polIII_beta"/>
</dbReference>
<reference evidence="14 15" key="1">
    <citation type="submission" date="2019-01" db="EMBL/GenBank/DDBJ databases">
        <title>Sinorhodobacter populi sp. nov. isolated from the symptomatic bark tissue of Populus euramericana canker.</title>
        <authorList>
            <person name="Xu G."/>
        </authorList>
    </citation>
    <scope>NUCLEOTIDE SEQUENCE [LARGE SCALE GENOMIC DNA]</scope>
    <source>
        <strain evidence="14 15">SK2B-1</strain>
    </source>
</reference>
<proteinExistence type="inferred from homology"/>
<evidence type="ECO:0000256" key="9">
    <source>
        <dbReference type="ARBA" id="ARBA00023125"/>
    </source>
</evidence>
<evidence type="ECO:0000313" key="14">
    <source>
        <dbReference type="EMBL" id="RWR18825.1"/>
    </source>
</evidence>
<evidence type="ECO:0000256" key="1">
    <source>
        <dbReference type="ARBA" id="ARBA00004496"/>
    </source>
</evidence>
<evidence type="ECO:0000259" key="13">
    <source>
        <dbReference type="Pfam" id="PF02767"/>
    </source>
</evidence>
<dbReference type="AlphaFoldDB" id="A0A443JE44"/>
<dbReference type="InterPro" id="IPR022634">
    <property type="entry name" value="DNA_polIII_beta_N"/>
</dbReference>
<feature type="domain" description="DNA polymerase III beta sliding clamp central" evidence="13">
    <location>
        <begin position="151"/>
        <end position="269"/>
    </location>
</feature>
<dbReference type="SMART" id="SM00480">
    <property type="entry name" value="POL3Bc"/>
    <property type="match status" value="1"/>
</dbReference>
<keyword evidence="4" id="KW-0963">Cytoplasm</keyword>
<keyword evidence="7" id="KW-0235">DNA replication</keyword>
<dbReference type="InterPro" id="IPR022637">
    <property type="entry name" value="DNA_polIII_beta_cen"/>
</dbReference>
<comment type="caution">
    <text evidence="14">The sequence shown here is derived from an EMBL/GenBank/DDBJ whole genome shotgun (WGS) entry which is preliminary data.</text>
</comment>
<evidence type="ECO:0000256" key="4">
    <source>
        <dbReference type="ARBA" id="ARBA00022490"/>
    </source>
</evidence>
<evidence type="ECO:0000256" key="11">
    <source>
        <dbReference type="ARBA" id="ARBA00033276"/>
    </source>
</evidence>
<feature type="domain" description="DNA polymerase III beta sliding clamp N-terminal" evidence="12">
    <location>
        <begin position="19"/>
        <end position="105"/>
    </location>
</feature>
<sequence length="391" mass="42420">MTMHQPITGTASAIRLSATIELAEFRRAARIASSVIERRNTIPVLGYAHLGVSKGTVTLCATDLDSYFTTLVEANTAGEGTVLISGRMLSAFAAAATGPVTIEVQQAEKGPDMVVLRDGDLVLRAHELIQTADFPKQFGFDDSPAATWTMMQDGLLRMIRLCEHCISREETRYYLQGIFLHQKPGGDTLRAVATDGHRLACIDSTDSVDLSSHDQRGVIVPRTLIAKMKPLLGKGGNEPVTITVQRHKIRIATGAVEVMAKTIDGKYPDYSRVIPEPSDRIAATLSRDILQRLTRAATGLDGVKNVRIAAKFDPKAGRISAGRHDGEVSLPASISASDPGAVEPFGLDLSYLRDQVRVTPVFSLRGQRAGDPFRIYGEDPDALFILMPMRV</sequence>
<dbReference type="SUPFAM" id="SSF55979">
    <property type="entry name" value="DNA clamp"/>
    <property type="match status" value="2"/>
</dbReference>
<dbReference type="Gene3D" id="3.10.150.10">
    <property type="entry name" value="DNA Polymerase III, subunit A, domain 2"/>
    <property type="match status" value="1"/>
</dbReference>
<dbReference type="Pfam" id="PF02767">
    <property type="entry name" value="DNA_pol3_beta_2"/>
    <property type="match status" value="1"/>
</dbReference>
<dbReference type="GO" id="GO:0003677">
    <property type="term" value="F:DNA binding"/>
    <property type="evidence" value="ECO:0007669"/>
    <property type="project" value="UniProtKB-KW"/>
</dbReference>
<gene>
    <name evidence="14" type="ORF">D2T30_15820</name>
</gene>
<evidence type="ECO:0000256" key="3">
    <source>
        <dbReference type="ARBA" id="ARBA00021035"/>
    </source>
</evidence>
<reference evidence="14 15" key="2">
    <citation type="submission" date="2019-01" db="EMBL/GenBank/DDBJ databases">
        <authorList>
            <person name="Li Y."/>
        </authorList>
    </citation>
    <scope>NUCLEOTIDE SEQUENCE [LARGE SCALE GENOMIC DNA]</scope>
    <source>
        <strain evidence="14 15">SK2B-1</strain>
    </source>
</reference>
<accession>A0A443JE44</accession>
<dbReference type="GO" id="GO:0006271">
    <property type="term" value="P:DNA strand elongation involved in DNA replication"/>
    <property type="evidence" value="ECO:0007669"/>
    <property type="project" value="TreeGrafter"/>
</dbReference>
<dbReference type="GO" id="GO:0005737">
    <property type="term" value="C:cytoplasm"/>
    <property type="evidence" value="ECO:0007669"/>
    <property type="project" value="UniProtKB-SubCell"/>
</dbReference>
<dbReference type="InterPro" id="IPR046938">
    <property type="entry name" value="DNA_clamp_sf"/>
</dbReference>
<evidence type="ECO:0000313" key="15">
    <source>
        <dbReference type="Proteomes" id="UP000284476"/>
    </source>
</evidence>
<dbReference type="Pfam" id="PF00712">
    <property type="entry name" value="DNA_pol3_beta"/>
    <property type="match status" value="1"/>
</dbReference>
<keyword evidence="6" id="KW-0548">Nucleotidyltransferase</keyword>
<dbReference type="Proteomes" id="UP000284476">
    <property type="component" value="Unassembled WGS sequence"/>
</dbReference>
<organism evidence="14 15">
    <name type="scientific">Paenirhodobacter populi</name>
    <dbReference type="NCBI Taxonomy" id="2306993"/>
    <lineage>
        <taxon>Bacteria</taxon>
        <taxon>Pseudomonadati</taxon>
        <taxon>Pseudomonadota</taxon>
        <taxon>Alphaproteobacteria</taxon>
        <taxon>Rhodobacterales</taxon>
        <taxon>Rhodobacter group</taxon>
        <taxon>Paenirhodobacter</taxon>
    </lineage>
</organism>
<evidence type="ECO:0000256" key="5">
    <source>
        <dbReference type="ARBA" id="ARBA00022679"/>
    </source>
</evidence>
<evidence type="ECO:0000259" key="12">
    <source>
        <dbReference type="Pfam" id="PF00712"/>
    </source>
</evidence>
<dbReference type="CDD" id="cd00140">
    <property type="entry name" value="beta_clamp"/>
    <property type="match status" value="1"/>
</dbReference>
<comment type="subcellular location">
    <subcellularLocation>
        <location evidence="1">Cytoplasm</location>
    </subcellularLocation>
</comment>
<dbReference type="GO" id="GO:0003887">
    <property type="term" value="F:DNA-directed DNA polymerase activity"/>
    <property type="evidence" value="ECO:0007669"/>
    <property type="project" value="UniProtKB-KW"/>
</dbReference>
<comment type="similarity">
    <text evidence="2">Belongs to the beta sliding clamp family.</text>
</comment>
<dbReference type="PANTHER" id="PTHR30478">
    <property type="entry name" value="DNA POLYMERASE III SUBUNIT BETA"/>
    <property type="match status" value="1"/>
</dbReference>
<dbReference type="GO" id="GO:0009360">
    <property type="term" value="C:DNA polymerase III complex"/>
    <property type="evidence" value="ECO:0007669"/>
    <property type="project" value="InterPro"/>
</dbReference>